<proteinExistence type="predicted"/>
<dbReference type="AlphaFoldDB" id="A0AAV5W7S0"/>
<comment type="caution">
    <text evidence="1">The sequence shown here is derived from an EMBL/GenBank/DDBJ whole genome shotgun (WGS) entry which is preliminary data.</text>
</comment>
<accession>A0AAV5W7S0</accession>
<protein>
    <recommendedName>
        <fullName evidence="3">Adenylate kinase</fullName>
    </recommendedName>
</protein>
<name>A0AAV5W7S0_9BILA</name>
<feature type="non-terminal residue" evidence="1">
    <location>
        <position position="436"/>
    </location>
</feature>
<keyword evidence="2" id="KW-1185">Reference proteome</keyword>
<dbReference type="Proteomes" id="UP001432322">
    <property type="component" value="Unassembled WGS sequence"/>
</dbReference>
<gene>
    <name evidence="1" type="ORF">PFISCL1PPCAC_17211</name>
</gene>
<evidence type="ECO:0008006" key="3">
    <source>
        <dbReference type="Google" id="ProtNLM"/>
    </source>
</evidence>
<dbReference type="Gene3D" id="3.40.50.300">
    <property type="entry name" value="P-loop containing nucleotide triphosphate hydrolases"/>
    <property type="match status" value="1"/>
</dbReference>
<evidence type="ECO:0000313" key="2">
    <source>
        <dbReference type="Proteomes" id="UP001432322"/>
    </source>
</evidence>
<reference evidence="1" key="1">
    <citation type="submission" date="2023-10" db="EMBL/GenBank/DDBJ databases">
        <title>Genome assembly of Pristionchus species.</title>
        <authorList>
            <person name="Yoshida K."/>
            <person name="Sommer R.J."/>
        </authorList>
    </citation>
    <scope>NUCLEOTIDE SEQUENCE</scope>
    <source>
        <strain evidence="1">RS5133</strain>
    </source>
</reference>
<dbReference type="InterPro" id="IPR027417">
    <property type="entry name" value="P-loop_NTPase"/>
</dbReference>
<dbReference type="EMBL" id="BTSY01000004">
    <property type="protein sequence ID" value="GMT25914.1"/>
    <property type="molecule type" value="Genomic_DNA"/>
</dbReference>
<sequence>MGCGPVRGMRIIHTTDAVTVEEFTPPKPLPFQIGTGIPSRTQNEKMVIFVFGGPGSQKGLATHELITQYEFNSINVEEIVLGYLPSRFQNASEDVELNTANQIQDLLKKDTGTLSLDWIFSVIKAKIAASMQQRFIIDIIPALNSMLRADSYSDEDESTRALQDFERTYPVFCALDLTVALLRPLTGNEKKENEKPPAEKQNLSSEMKTFLKGIDEADKGRLEKRMDAYAKCAAPFIAYFQKSKRLVKIDVSSMPPPEPLTATVIAMMHELRFTRAQQHARVVLFVTDYTVFDKIDVAYYNMKKLRMSDVLTGKADNASLAAQVRGIKAYVARIAIPKENYAIVADALHQETVPGNKRTSFVEQKRGFIDEFLAPSARPFHSVTAQRLKMNAIATASDETLLFVDPFPVGLATKVGLLWCERPASRATVTPSPTGK</sequence>
<dbReference type="SUPFAM" id="SSF52540">
    <property type="entry name" value="P-loop containing nucleoside triphosphate hydrolases"/>
    <property type="match status" value="1"/>
</dbReference>
<organism evidence="1 2">
    <name type="scientific">Pristionchus fissidentatus</name>
    <dbReference type="NCBI Taxonomy" id="1538716"/>
    <lineage>
        <taxon>Eukaryota</taxon>
        <taxon>Metazoa</taxon>
        <taxon>Ecdysozoa</taxon>
        <taxon>Nematoda</taxon>
        <taxon>Chromadorea</taxon>
        <taxon>Rhabditida</taxon>
        <taxon>Rhabditina</taxon>
        <taxon>Diplogasteromorpha</taxon>
        <taxon>Diplogasteroidea</taxon>
        <taxon>Neodiplogasteridae</taxon>
        <taxon>Pristionchus</taxon>
    </lineage>
</organism>
<evidence type="ECO:0000313" key="1">
    <source>
        <dbReference type="EMBL" id="GMT25914.1"/>
    </source>
</evidence>